<dbReference type="RefSeq" id="WP_279295357.1">
    <property type="nucleotide sequence ID" value="NZ_JAOTIF010000001.1"/>
</dbReference>
<feature type="signal peptide" evidence="10">
    <location>
        <begin position="1"/>
        <end position="25"/>
    </location>
</feature>
<feature type="chain" id="PRO_5040991535" evidence="10">
    <location>
        <begin position="26"/>
        <end position="1086"/>
    </location>
</feature>
<evidence type="ECO:0000256" key="2">
    <source>
        <dbReference type="ARBA" id="ARBA00022448"/>
    </source>
</evidence>
<dbReference type="Pfam" id="PF00593">
    <property type="entry name" value="TonB_dep_Rec_b-barrel"/>
    <property type="match status" value="1"/>
</dbReference>
<proteinExistence type="inferred from homology"/>
<evidence type="ECO:0000256" key="1">
    <source>
        <dbReference type="ARBA" id="ARBA00004571"/>
    </source>
</evidence>
<evidence type="ECO:0000256" key="3">
    <source>
        <dbReference type="ARBA" id="ARBA00022452"/>
    </source>
</evidence>
<organism evidence="13 14">
    <name type="scientific">Paraflavisolibacter caeni</name>
    <dbReference type="NCBI Taxonomy" id="2982496"/>
    <lineage>
        <taxon>Bacteria</taxon>
        <taxon>Pseudomonadati</taxon>
        <taxon>Bacteroidota</taxon>
        <taxon>Chitinophagia</taxon>
        <taxon>Chitinophagales</taxon>
        <taxon>Chitinophagaceae</taxon>
        <taxon>Paraflavisolibacter</taxon>
    </lineage>
</organism>
<feature type="domain" description="TonB-dependent receptor-like beta-barrel" evidence="11">
    <location>
        <begin position="491"/>
        <end position="1036"/>
    </location>
</feature>
<sequence length="1086" mass="119946">MPLKLIARRLLLALCLTCFTSLLFAQQKTFTGKITDMNGQPVGGATITVKGTTLAALTDDNGNFSISVPAGREALIVSYVGYETREIPLGAENNLSLSLKPTTTSLNEVVVTGYSTQKKKDIIGAVSVVNTEDLKSTPSANLSAQLQGRAAGVVVSNTGQPGSGAVVRIRGFQSFGNNNPLYIIDGVPTEDPSSLNPQDIESMQVLKDATASAVYGTRAANGVVIVTTKQGRMGKAQVSYDGYVGFQTITDDMVPDLLNTSQYMEYLTRSTTHSNDPALNYKHPVFGANGSFAVPDYIVVSSAFKGGVPAGDPKADPSLYSLDPLYQILKTTPEGTDWFDAVLRNGIIQSHQVTATGGTDKALYSVGLNYFDQEGVFKYTDYKRYTVRANTSFKPKSYFRFGENLQVSYEDRLGGDQRGEEGAWSWAYRMVPYIPLYDIKGGFGGNAVGESGNGSSPLATLIRDSDDKNIYYKLFGNVFAEVIPVKYLTARTSFGVDLGSQYQRDIARKTYERAENRAVTQLNERTYNSINWTWTNTLTFQKQIATDHDLKILVGTEAIKRKFKVVRASGQRFDFDNDDFIQLDRAGLLPGDRNVFNYNLDEENIPGLETVTISSLFARADYAYKGKYLLNATIRRDGASVFGPENRYANFPSVGVGWRISEEDFMKSLTWVTDLKLRAGWGEVGSIGNVRALNQYTSFTSTAGSTNYDIGGNNTSAVTGYRVGTIGNPSTKWETTESKNIGLDLTIFQGKWDFTFDYYHNDTKDLLVPKLRNGLEPLATQPQENIGTMRNSGFEISVNHHGAITTDLNYDFSLNFSHYKNELTKMNEEGTVRLVNFDRLNNALITRAGDPISSFYGYQIDGFYNTDADVNRGPKINGAPGTIGTWKYKDIDGDGDITTADRVILGSPHPDFQLGANLGLNWKNFDFNLFLFWNQGNKIYNYTKYYTDMRVFVGGVSTRVLNDTWTPQNTNAKLPVLQPGQNGFTSFVRANSNSYYVEDGSYLRAKNIQLGYTLPKSMISKIGMSNIRLYVQAQNLFTITNYSGPDPDLSVINNRVDDISTDTFIGVDRAGFPTPKQFLLGLNVSF</sequence>
<dbReference type="AlphaFoldDB" id="A0A9X3BGP2"/>
<keyword evidence="10" id="KW-0732">Signal</keyword>
<keyword evidence="3 8" id="KW-1134">Transmembrane beta strand</keyword>
<dbReference type="Pfam" id="PF13715">
    <property type="entry name" value="CarbopepD_reg_2"/>
    <property type="match status" value="1"/>
</dbReference>
<evidence type="ECO:0000259" key="12">
    <source>
        <dbReference type="Pfam" id="PF07715"/>
    </source>
</evidence>
<dbReference type="InterPro" id="IPR036942">
    <property type="entry name" value="Beta-barrel_TonB_sf"/>
</dbReference>
<comment type="caution">
    <text evidence="13">The sequence shown here is derived from an EMBL/GenBank/DDBJ whole genome shotgun (WGS) entry which is preliminary data.</text>
</comment>
<protein>
    <submittedName>
        <fullName evidence="13">TonB-dependent receptor</fullName>
    </submittedName>
</protein>
<evidence type="ECO:0000313" key="13">
    <source>
        <dbReference type="EMBL" id="MCU7547913.1"/>
    </source>
</evidence>
<dbReference type="Pfam" id="PF07715">
    <property type="entry name" value="Plug"/>
    <property type="match status" value="1"/>
</dbReference>
<evidence type="ECO:0000256" key="4">
    <source>
        <dbReference type="ARBA" id="ARBA00022692"/>
    </source>
</evidence>
<comment type="subcellular location">
    <subcellularLocation>
        <location evidence="1 8">Cell outer membrane</location>
        <topology evidence="1 8">Multi-pass membrane protein</topology>
    </subcellularLocation>
</comment>
<dbReference type="PROSITE" id="PS52016">
    <property type="entry name" value="TONB_DEPENDENT_REC_3"/>
    <property type="match status" value="1"/>
</dbReference>
<evidence type="ECO:0000256" key="9">
    <source>
        <dbReference type="RuleBase" id="RU003357"/>
    </source>
</evidence>
<accession>A0A9X3BGP2</accession>
<keyword evidence="4 8" id="KW-0812">Transmembrane</keyword>
<evidence type="ECO:0000256" key="10">
    <source>
        <dbReference type="SAM" id="SignalP"/>
    </source>
</evidence>
<gene>
    <name evidence="13" type="ORF">OCK74_02250</name>
</gene>
<evidence type="ECO:0000256" key="6">
    <source>
        <dbReference type="ARBA" id="ARBA00023136"/>
    </source>
</evidence>
<keyword evidence="14" id="KW-1185">Reference proteome</keyword>
<dbReference type="InterPro" id="IPR039426">
    <property type="entry name" value="TonB-dep_rcpt-like"/>
</dbReference>
<keyword evidence="7 8" id="KW-0998">Cell outer membrane</keyword>
<dbReference type="NCBIfam" id="TIGR04056">
    <property type="entry name" value="OMP_RagA_SusC"/>
    <property type="match status" value="1"/>
</dbReference>
<dbReference type="GO" id="GO:0009279">
    <property type="term" value="C:cell outer membrane"/>
    <property type="evidence" value="ECO:0007669"/>
    <property type="project" value="UniProtKB-SubCell"/>
</dbReference>
<evidence type="ECO:0000256" key="5">
    <source>
        <dbReference type="ARBA" id="ARBA00023077"/>
    </source>
</evidence>
<name>A0A9X3BGP2_9BACT</name>
<dbReference type="Gene3D" id="2.40.170.20">
    <property type="entry name" value="TonB-dependent receptor, beta-barrel domain"/>
    <property type="match status" value="1"/>
</dbReference>
<evidence type="ECO:0000256" key="7">
    <source>
        <dbReference type="ARBA" id="ARBA00023237"/>
    </source>
</evidence>
<comment type="similarity">
    <text evidence="8 9">Belongs to the TonB-dependent receptor family.</text>
</comment>
<dbReference type="InterPro" id="IPR008969">
    <property type="entry name" value="CarboxyPept-like_regulatory"/>
</dbReference>
<dbReference type="Proteomes" id="UP001155483">
    <property type="component" value="Unassembled WGS sequence"/>
</dbReference>
<dbReference type="InterPro" id="IPR023996">
    <property type="entry name" value="TonB-dep_OMP_SusC/RagA"/>
</dbReference>
<dbReference type="Gene3D" id="2.170.130.10">
    <property type="entry name" value="TonB-dependent receptor, plug domain"/>
    <property type="match status" value="1"/>
</dbReference>
<evidence type="ECO:0000313" key="14">
    <source>
        <dbReference type="Proteomes" id="UP001155483"/>
    </source>
</evidence>
<dbReference type="InterPro" id="IPR037066">
    <property type="entry name" value="Plug_dom_sf"/>
</dbReference>
<reference evidence="13" key="1">
    <citation type="submission" date="2022-09" db="EMBL/GenBank/DDBJ databases">
        <authorList>
            <person name="Yuan C."/>
            <person name="Ke Z."/>
        </authorList>
    </citation>
    <scope>NUCLEOTIDE SEQUENCE</scope>
    <source>
        <strain evidence="13">LB-8</strain>
    </source>
</reference>
<keyword evidence="5 9" id="KW-0798">TonB box</keyword>
<dbReference type="EMBL" id="JAOTIF010000001">
    <property type="protein sequence ID" value="MCU7547913.1"/>
    <property type="molecule type" value="Genomic_DNA"/>
</dbReference>
<dbReference type="InterPro" id="IPR023997">
    <property type="entry name" value="TonB-dep_OMP_SusC/RagA_CS"/>
</dbReference>
<evidence type="ECO:0000256" key="8">
    <source>
        <dbReference type="PROSITE-ProRule" id="PRU01360"/>
    </source>
</evidence>
<dbReference type="NCBIfam" id="TIGR04057">
    <property type="entry name" value="SusC_RagA_signa"/>
    <property type="match status" value="1"/>
</dbReference>
<feature type="domain" description="TonB-dependent receptor plug" evidence="12">
    <location>
        <begin position="119"/>
        <end position="223"/>
    </location>
</feature>
<keyword evidence="6 8" id="KW-0472">Membrane</keyword>
<dbReference type="SUPFAM" id="SSF56935">
    <property type="entry name" value="Porins"/>
    <property type="match status" value="1"/>
</dbReference>
<dbReference type="InterPro" id="IPR012910">
    <property type="entry name" value="Plug_dom"/>
</dbReference>
<evidence type="ECO:0000259" key="11">
    <source>
        <dbReference type="Pfam" id="PF00593"/>
    </source>
</evidence>
<reference evidence="13" key="2">
    <citation type="submission" date="2023-04" db="EMBL/GenBank/DDBJ databases">
        <title>Paracnuella aquatica gen. nov., sp. nov., a member of the family Chitinophagaceae isolated from a hot spring.</title>
        <authorList>
            <person name="Wang C."/>
        </authorList>
    </citation>
    <scope>NUCLEOTIDE SEQUENCE</scope>
    <source>
        <strain evidence="13">LB-8</strain>
    </source>
</reference>
<dbReference type="Gene3D" id="2.60.40.1120">
    <property type="entry name" value="Carboxypeptidase-like, regulatory domain"/>
    <property type="match status" value="1"/>
</dbReference>
<dbReference type="InterPro" id="IPR000531">
    <property type="entry name" value="Beta-barrel_TonB"/>
</dbReference>
<keyword evidence="2 8" id="KW-0813">Transport</keyword>
<keyword evidence="13" id="KW-0675">Receptor</keyword>
<dbReference type="SUPFAM" id="SSF49464">
    <property type="entry name" value="Carboxypeptidase regulatory domain-like"/>
    <property type="match status" value="1"/>
</dbReference>